<organism evidence="2 3">
    <name type="scientific">Cannabis sativa</name>
    <name type="common">Hemp</name>
    <name type="synonym">Marijuana</name>
    <dbReference type="NCBI Taxonomy" id="3483"/>
    <lineage>
        <taxon>Eukaryota</taxon>
        <taxon>Viridiplantae</taxon>
        <taxon>Streptophyta</taxon>
        <taxon>Embryophyta</taxon>
        <taxon>Tracheophyta</taxon>
        <taxon>Spermatophyta</taxon>
        <taxon>Magnoliopsida</taxon>
        <taxon>eudicotyledons</taxon>
        <taxon>Gunneridae</taxon>
        <taxon>Pentapetalae</taxon>
        <taxon>rosids</taxon>
        <taxon>fabids</taxon>
        <taxon>Rosales</taxon>
        <taxon>Cannabaceae</taxon>
        <taxon>Cannabis</taxon>
    </lineage>
</organism>
<evidence type="ECO:0008006" key="4">
    <source>
        <dbReference type="Google" id="ProtNLM"/>
    </source>
</evidence>
<dbReference type="Proteomes" id="UP000596661">
    <property type="component" value="Chromosome 8"/>
</dbReference>
<proteinExistence type="predicted"/>
<keyword evidence="1" id="KW-0472">Membrane</keyword>
<evidence type="ECO:0000256" key="1">
    <source>
        <dbReference type="SAM" id="Phobius"/>
    </source>
</evidence>
<keyword evidence="1" id="KW-1133">Transmembrane helix</keyword>
<feature type="transmembrane region" description="Helical" evidence="1">
    <location>
        <begin position="26"/>
        <end position="50"/>
    </location>
</feature>
<evidence type="ECO:0000313" key="2">
    <source>
        <dbReference type="EnsemblPlants" id="cds.evm.model.08.1141"/>
    </source>
</evidence>
<reference evidence="2" key="1">
    <citation type="submission" date="2018-11" db="EMBL/GenBank/DDBJ databases">
        <authorList>
            <person name="Grassa J C."/>
        </authorList>
    </citation>
    <scope>NUCLEOTIDE SEQUENCE [LARGE SCALE GENOMIC DNA]</scope>
</reference>
<reference evidence="2" key="2">
    <citation type="submission" date="2021-03" db="UniProtKB">
        <authorList>
            <consortium name="EnsemblPlants"/>
        </authorList>
    </citation>
    <scope>IDENTIFICATION</scope>
</reference>
<sequence>MVRVRFGGCWGLEWVVGSSGSTGSRVGLWVVGVDGVVWVFVSTGSSWVYLESSMVVRLGLNVGGGSNWWFD</sequence>
<name>A0A803Q7R3_CANSA</name>
<evidence type="ECO:0000313" key="3">
    <source>
        <dbReference type="Proteomes" id="UP000596661"/>
    </source>
</evidence>
<dbReference type="EMBL" id="UZAU01000705">
    <property type="status" value="NOT_ANNOTATED_CDS"/>
    <property type="molecule type" value="Genomic_DNA"/>
</dbReference>
<dbReference type="EnsemblPlants" id="evm.model.08.1141">
    <property type="protein sequence ID" value="cds.evm.model.08.1141"/>
    <property type="gene ID" value="evm.TU.08.1141"/>
</dbReference>
<dbReference type="AlphaFoldDB" id="A0A803Q7R3"/>
<dbReference type="Gramene" id="evm.model.08.1141">
    <property type="protein sequence ID" value="cds.evm.model.08.1141"/>
    <property type="gene ID" value="evm.TU.08.1141"/>
</dbReference>
<accession>A0A803Q7R3</accession>
<keyword evidence="1" id="KW-0812">Transmembrane</keyword>
<protein>
    <recommendedName>
        <fullName evidence="4">Transmembrane protein</fullName>
    </recommendedName>
</protein>
<keyword evidence="3" id="KW-1185">Reference proteome</keyword>